<name>A0A9E5JSN0_9MICO</name>
<dbReference type="PANTHER" id="PTHR30183:SF3">
    <property type="entry name" value="MOLYBDENUM TRANSPORT SYSTEM PERMEASE PROTEIN MODB"/>
    <property type="match status" value="1"/>
</dbReference>
<evidence type="ECO:0000256" key="7">
    <source>
        <dbReference type="RuleBase" id="RU363032"/>
    </source>
</evidence>
<dbReference type="Pfam" id="PF00528">
    <property type="entry name" value="BPD_transp_1"/>
    <property type="match status" value="1"/>
</dbReference>
<evidence type="ECO:0000259" key="8">
    <source>
        <dbReference type="PROSITE" id="PS50928"/>
    </source>
</evidence>
<evidence type="ECO:0000313" key="9">
    <source>
        <dbReference type="EMBL" id="NHF61738.1"/>
    </source>
</evidence>
<keyword evidence="10" id="KW-1185">Reference proteome</keyword>
<organism evidence="9 10">
    <name type="scientific">Microcella pacifica</name>
    <dbReference type="NCBI Taxonomy" id="2591847"/>
    <lineage>
        <taxon>Bacteria</taxon>
        <taxon>Bacillati</taxon>
        <taxon>Actinomycetota</taxon>
        <taxon>Actinomycetes</taxon>
        <taxon>Micrococcales</taxon>
        <taxon>Microbacteriaceae</taxon>
        <taxon>Microcella</taxon>
    </lineage>
</organism>
<evidence type="ECO:0000256" key="4">
    <source>
        <dbReference type="ARBA" id="ARBA00022692"/>
    </source>
</evidence>
<dbReference type="GO" id="GO:0055085">
    <property type="term" value="P:transmembrane transport"/>
    <property type="evidence" value="ECO:0007669"/>
    <property type="project" value="InterPro"/>
</dbReference>
<feature type="domain" description="ABC transmembrane type-1" evidence="8">
    <location>
        <begin position="56"/>
        <end position="264"/>
    </location>
</feature>
<feature type="transmembrane region" description="Helical" evidence="7">
    <location>
        <begin position="57"/>
        <end position="83"/>
    </location>
</feature>
<evidence type="ECO:0000256" key="5">
    <source>
        <dbReference type="ARBA" id="ARBA00022989"/>
    </source>
</evidence>
<accession>A0A9E5JSN0</accession>
<dbReference type="OrthoDB" id="9774448at2"/>
<comment type="caution">
    <text evidence="9">The sequence shown here is derived from an EMBL/GenBank/DDBJ whole genome shotgun (WGS) entry which is preliminary data.</text>
</comment>
<keyword evidence="5 7" id="KW-1133">Transmembrane helix</keyword>
<dbReference type="CDD" id="cd06261">
    <property type="entry name" value="TM_PBP2"/>
    <property type="match status" value="1"/>
</dbReference>
<evidence type="ECO:0000256" key="3">
    <source>
        <dbReference type="ARBA" id="ARBA00022475"/>
    </source>
</evidence>
<dbReference type="RefSeq" id="WP_152581943.1">
    <property type="nucleotide sequence ID" value="NZ_JAVJPO010000019.1"/>
</dbReference>
<dbReference type="AlphaFoldDB" id="A0A9E5JSN0"/>
<keyword evidence="6 7" id="KW-0472">Membrane</keyword>
<dbReference type="SUPFAM" id="SSF161098">
    <property type="entry name" value="MetI-like"/>
    <property type="match status" value="1"/>
</dbReference>
<feature type="transmembrane region" description="Helical" evidence="7">
    <location>
        <begin position="189"/>
        <end position="210"/>
    </location>
</feature>
<dbReference type="InterPro" id="IPR000515">
    <property type="entry name" value="MetI-like"/>
</dbReference>
<keyword evidence="3" id="KW-1003">Cell membrane</keyword>
<reference evidence="9 10" key="1">
    <citation type="submission" date="2019-06" db="EMBL/GenBank/DDBJ databases">
        <authorList>
            <person name="De-Chao Zhang Q."/>
        </authorList>
    </citation>
    <scope>NUCLEOTIDE SEQUENCE [LARGE SCALE GENOMIC DNA]</scope>
    <source>
        <strain evidence="9 10">KN1116</strain>
    </source>
</reference>
<sequence length="274" mass="28025">MSRSSLAPVTRTPRPLVVLAVAGLLLLVGPLLAIVLRAPWPLMLEIVSRESALNALGISLGTAAAATGLSLLLGLPLSLLLAGAPSGRSSLSVRIVRSFVTVPVVLPPVVGGVALVALLGEGGLVSQPLADWFGLAPPTSAVAVVLAQTFVAMPFLVFAIEGAIRGADRRFDLVAATLGSTPSRRLVRVTLPLIAPGIAAGAALCFARALGEYGATVTFATSIPGITQTLPMAIYGELALGDRDAAIALSLVLIAVSVVVLLAFRDRWVPQVAR</sequence>
<reference evidence="9 10" key="2">
    <citation type="submission" date="2020-03" db="EMBL/GenBank/DDBJ databases">
        <title>Chryseoglobus sp. isolated from a deep-sea seamount.</title>
        <authorList>
            <person name="Zhang D.-C."/>
        </authorList>
    </citation>
    <scope>NUCLEOTIDE SEQUENCE [LARGE SCALE GENOMIC DNA]</scope>
    <source>
        <strain evidence="9 10">KN1116</strain>
    </source>
</reference>
<dbReference type="PROSITE" id="PS50928">
    <property type="entry name" value="ABC_TM1"/>
    <property type="match status" value="1"/>
</dbReference>
<comment type="similarity">
    <text evidence="7">Belongs to the binding-protein-dependent transport system permease family.</text>
</comment>
<dbReference type="EMBL" id="VIKT02000001">
    <property type="protein sequence ID" value="NHF61738.1"/>
    <property type="molecule type" value="Genomic_DNA"/>
</dbReference>
<protein>
    <submittedName>
        <fullName evidence="9">ABC transporter permease subunit</fullName>
    </submittedName>
</protein>
<keyword evidence="2 7" id="KW-0813">Transport</keyword>
<dbReference type="Proteomes" id="UP000818266">
    <property type="component" value="Unassembled WGS sequence"/>
</dbReference>
<dbReference type="InterPro" id="IPR035906">
    <property type="entry name" value="MetI-like_sf"/>
</dbReference>
<dbReference type="PANTHER" id="PTHR30183">
    <property type="entry name" value="MOLYBDENUM TRANSPORT SYSTEM PERMEASE PROTEIN MODB"/>
    <property type="match status" value="1"/>
</dbReference>
<dbReference type="GO" id="GO:0005886">
    <property type="term" value="C:plasma membrane"/>
    <property type="evidence" value="ECO:0007669"/>
    <property type="project" value="UniProtKB-SubCell"/>
</dbReference>
<dbReference type="Gene3D" id="1.10.3720.10">
    <property type="entry name" value="MetI-like"/>
    <property type="match status" value="1"/>
</dbReference>
<proteinExistence type="inferred from homology"/>
<evidence type="ECO:0000313" key="10">
    <source>
        <dbReference type="Proteomes" id="UP000818266"/>
    </source>
</evidence>
<feature type="transmembrane region" description="Helical" evidence="7">
    <location>
        <begin position="95"/>
        <end position="120"/>
    </location>
</feature>
<keyword evidence="4 7" id="KW-0812">Transmembrane</keyword>
<feature type="transmembrane region" description="Helical" evidence="7">
    <location>
        <begin position="140"/>
        <end position="160"/>
    </location>
</feature>
<comment type="subcellular location">
    <subcellularLocation>
        <location evidence="1 7">Cell membrane</location>
        <topology evidence="1 7">Multi-pass membrane protein</topology>
    </subcellularLocation>
</comment>
<evidence type="ECO:0000256" key="2">
    <source>
        <dbReference type="ARBA" id="ARBA00022448"/>
    </source>
</evidence>
<evidence type="ECO:0000256" key="6">
    <source>
        <dbReference type="ARBA" id="ARBA00023136"/>
    </source>
</evidence>
<feature type="transmembrane region" description="Helical" evidence="7">
    <location>
        <begin position="245"/>
        <end position="264"/>
    </location>
</feature>
<gene>
    <name evidence="9" type="ORF">FK219_000530</name>
</gene>
<evidence type="ECO:0000256" key="1">
    <source>
        <dbReference type="ARBA" id="ARBA00004651"/>
    </source>
</evidence>